<keyword evidence="9" id="KW-1185">Reference proteome</keyword>
<dbReference type="Pfam" id="PF01497">
    <property type="entry name" value="Peripla_BP_2"/>
    <property type="match status" value="1"/>
</dbReference>
<feature type="chain" id="PRO_5016829531" evidence="6">
    <location>
        <begin position="20"/>
        <end position="298"/>
    </location>
</feature>
<dbReference type="GO" id="GO:0030288">
    <property type="term" value="C:outer membrane-bounded periplasmic space"/>
    <property type="evidence" value="ECO:0007669"/>
    <property type="project" value="TreeGrafter"/>
</dbReference>
<organism evidence="8 9">
    <name type="scientific">Suttonella ornithocola</name>
    <dbReference type="NCBI Taxonomy" id="279832"/>
    <lineage>
        <taxon>Bacteria</taxon>
        <taxon>Pseudomonadati</taxon>
        <taxon>Pseudomonadota</taxon>
        <taxon>Gammaproteobacteria</taxon>
        <taxon>Cardiobacteriales</taxon>
        <taxon>Cardiobacteriaceae</taxon>
        <taxon>Suttonella</taxon>
    </lineage>
</organism>
<gene>
    <name evidence="8" type="primary">yclQ_1</name>
    <name evidence="8" type="ORF">NCTC13337_00088</name>
</gene>
<keyword evidence="4" id="KW-0406">Ion transport</keyword>
<evidence type="ECO:0000256" key="4">
    <source>
        <dbReference type="ARBA" id="ARBA00022496"/>
    </source>
</evidence>
<evidence type="ECO:0000256" key="1">
    <source>
        <dbReference type="ARBA" id="ARBA00004196"/>
    </source>
</evidence>
<evidence type="ECO:0000256" key="3">
    <source>
        <dbReference type="ARBA" id="ARBA00022448"/>
    </source>
</evidence>
<name>A0A380MKK6_9GAMM</name>
<dbReference type="InterPro" id="IPR033870">
    <property type="entry name" value="FatB"/>
</dbReference>
<proteinExistence type="inferred from homology"/>
<keyword evidence="3" id="KW-0813">Transport</keyword>
<dbReference type="EMBL" id="UHIC01000001">
    <property type="protein sequence ID" value="SUO93170.1"/>
    <property type="molecule type" value="Genomic_DNA"/>
</dbReference>
<dbReference type="CDD" id="cd01140">
    <property type="entry name" value="FatB"/>
    <property type="match status" value="1"/>
</dbReference>
<evidence type="ECO:0000256" key="6">
    <source>
        <dbReference type="SAM" id="SignalP"/>
    </source>
</evidence>
<dbReference type="PANTHER" id="PTHR30532:SF28">
    <property type="entry name" value="PETROBACTIN-BINDING PROTEIN YCLQ"/>
    <property type="match status" value="1"/>
</dbReference>
<evidence type="ECO:0000259" key="7">
    <source>
        <dbReference type="PROSITE" id="PS50983"/>
    </source>
</evidence>
<dbReference type="SUPFAM" id="SSF53807">
    <property type="entry name" value="Helical backbone' metal receptor"/>
    <property type="match status" value="1"/>
</dbReference>
<dbReference type="OrthoDB" id="63946at2"/>
<dbReference type="InterPro" id="IPR002491">
    <property type="entry name" value="ABC_transptr_periplasmic_BD"/>
</dbReference>
<dbReference type="PANTHER" id="PTHR30532">
    <property type="entry name" value="IRON III DICITRATE-BINDING PERIPLASMIC PROTEIN"/>
    <property type="match status" value="1"/>
</dbReference>
<accession>A0A380MKK6</accession>
<dbReference type="PROSITE" id="PS50983">
    <property type="entry name" value="FE_B12_PBP"/>
    <property type="match status" value="1"/>
</dbReference>
<evidence type="ECO:0000256" key="2">
    <source>
        <dbReference type="ARBA" id="ARBA00008814"/>
    </source>
</evidence>
<feature type="signal peptide" evidence="6">
    <location>
        <begin position="1"/>
        <end position="19"/>
    </location>
</feature>
<keyword evidence="5 6" id="KW-0732">Signal</keyword>
<dbReference type="InterPro" id="IPR051313">
    <property type="entry name" value="Bact_iron-sidero_bind"/>
</dbReference>
<keyword evidence="4" id="KW-0408">Iron</keyword>
<dbReference type="Gene3D" id="3.40.50.1980">
    <property type="entry name" value="Nitrogenase molybdenum iron protein domain"/>
    <property type="match status" value="2"/>
</dbReference>
<sequence>MRLALTIALSTLLSVHAFAASLDTARGKVEITEAPKTVAVYDIGVLDTLDALGIQAAGIPENVKPQFLAEKQQGKTIGTLFEPNLEALASIQPEIIMIAARSAKQYDSVSRIAKTVDLTLENKNLYQETLNRLTQLGTIFHQEEQAKQWVEKLNQLKTEASEAAKGQGKVLAVLVNGPKLSLYGADSRLGWIQSTLGLQLIDKEKVGNAHGNPISFEFIAQSNPDWIFVIDRSAAIGGDLEAAQSVFNTPLVQNTKAGKSGRILYLSPAEIYIDIGGPQALEKTLIDIRDALRAHPAN</sequence>
<comment type="similarity">
    <text evidence="2">Belongs to the bacterial solute-binding protein 8 family.</text>
</comment>
<dbReference type="RefSeq" id="WP_072577270.1">
    <property type="nucleotide sequence ID" value="NZ_LWHB01000152.1"/>
</dbReference>
<evidence type="ECO:0000313" key="8">
    <source>
        <dbReference type="EMBL" id="SUO93170.1"/>
    </source>
</evidence>
<reference evidence="8 9" key="1">
    <citation type="submission" date="2018-06" db="EMBL/GenBank/DDBJ databases">
        <authorList>
            <consortium name="Pathogen Informatics"/>
            <person name="Doyle S."/>
        </authorList>
    </citation>
    <scope>NUCLEOTIDE SEQUENCE [LARGE SCALE GENOMIC DNA]</scope>
    <source>
        <strain evidence="8 9">NCTC13337</strain>
    </source>
</reference>
<dbReference type="Proteomes" id="UP000254601">
    <property type="component" value="Unassembled WGS sequence"/>
</dbReference>
<dbReference type="GO" id="GO:1901678">
    <property type="term" value="P:iron coordination entity transport"/>
    <property type="evidence" value="ECO:0007669"/>
    <property type="project" value="UniProtKB-ARBA"/>
</dbReference>
<protein>
    <submittedName>
        <fullName evidence="8">Uncharacterized ABC transporter solute-binding protein yclQ</fullName>
    </submittedName>
</protein>
<comment type="subcellular location">
    <subcellularLocation>
        <location evidence="1">Cell envelope</location>
    </subcellularLocation>
</comment>
<evidence type="ECO:0000256" key="5">
    <source>
        <dbReference type="ARBA" id="ARBA00022729"/>
    </source>
</evidence>
<evidence type="ECO:0000313" key="9">
    <source>
        <dbReference type="Proteomes" id="UP000254601"/>
    </source>
</evidence>
<dbReference type="AlphaFoldDB" id="A0A380MKK6"/>
<keyword evidence="4" id="KW-0410">Iron transport</keyword>
<feature type="domain" description="Fe/B12 periplasmic-binding" evidence="7">
    <location>
        <begin position="37"/>
        <end position="296"/>
    </location>
</feature>